<accession>A0A0D6GEB7</accession>
<dbReference type="Proteomes" id="UP000480222">
    <property type="component" value="Unassembled WGS sequence"/>
</dbReference>
<reference evidence="2 3" key="1">
    <citation type="submission" date="2020-02" db="EMBL/GenBank/DDBJ databases">
        <authorList>
            <person name="Brisse S."/>
        </authorList>
    </citation>
    <scope>NUCLEOTIDE SEQUENCE [LARGE SCALE GENOMIC DNA]</scope>
    <source>
        <strain evidence="2">CIP107547</strain>
    </source>
</reference>
<evidence type="ECO:0000313" key="3">
    <source>
        <dbReference type="Proteomes" id="UP000480222"/>
    </source>
</evidence>
<gene>
    <name evidence="2" type="ORF">CIP107547_01608</name>
</gene>
<organism evidence="2 3">
    <name type="scientific">Corynebacterium diphtheriae</name>
    <dbReference type="NCBI Taxonomy" id="1717"/>
    <lineage>
        <taxon>Bacteria</taxon>
        <taxon>Bacillati</taxon>
        <taxon>Actinomycetota</taxon>
        <taxon>Actinomycetes</taxon>
        <taxon>Mycobacteriales</taxon>
        <taxon>Corynebacteriaceae</taxon>
        <taxon>Corynebacterium</taxon>
    </lineage>
</organism>
<feature type="compositionally biased region" description="Basic and acidic residues" evidence="1">
    <location>
        <begin position="7"/>
        <end position="21"/>
    </location>
</feature>
<feature type="compositionally biased region" description="Polar residues" evidence="1">
    <location>
        <begin position="26"/>
        <end position="38"/>
    </location>
</feature>
<comment type="caution">
    <text evidence="2">The sequence shown here is derived from an EMBL/GenBank/DDBJ whole genome shotgun (WGS) entry which is preliminary data.</text>
</comment>
<dbReference type="AlphaFoldDB" id="A0A0D6GEB7"/>
<evidence type="ECO:0000313" key="2">
    <source>
        <dbReference type="EMBL" id="CAB0608055.1"/>
    </source>
</evidence>
<sequence>MWPFKRQNGDSDHDENNHEEAAVQQGVDTQKNVTQTDTDSPDPTHDAISGETGPFDADSVNIEDFDFSDFAGGILNLGSLLVPLPKTSEVQVEMGPDGPKMLHILTQFGRITPVAFAAPKAPGQWRSATQEIAEGMRADNLDVDFQQGPWGREIVGTSDDGNGVIRIIGVDGPRWMLRVTLAAPSESAERMAELGREVVARTFVRRGNEPILAGSSLPVALPQPLAEQVQQEMMRRAEQQATPIE</sequence>
<dbReference type="Pfam" id="PF12502">
    <property type="entry name" value="DUF3710"/>
    <property type="match status" value="1"/>
</dbReference>
<protein>
    <recommendedName>
        <fullName evidence="4">DUF3710 domain-containing protein</fullName>
    </recommendedName>
</protein>
<proteinExistence type="predicted"/>
<dbReference type="KEGG" id="cdip:ERS451417_01422"/>
<dbReference type="OMA" id="DIPDNKP"/>
<feature type="region of interest" description="Disordered" evidence="1">
    <location>
        <begin position="1"/>
        <end position="57"/>
    </location>
</feature>
<dbReference type="RefSeq" id="WP_014310498.1">
    <property type="nucleotide sequence ID" value="NZ_CAJDYT010000001.1"/>
</dbReference>
<evidence type="ECO:0008006" key="4">
    <source>
        <dbReference type="Google" id="ProtNLM"/>
    </source>
</evidence>
<dbReference type="EMBL" id="CADDAV010000020">
    <property type="protein sequence ID" value="CAB0608055.1"/>
    <property type="molecule type" value="Genomic_DNA"/>
</dbReference>
<evidence type="ECO:0000256" key="1">
    <source>
        <dbReference type="SAM" id="MobiDB-lite"/>
    </source>
</evidence>
<name>A0A0D6GEB7_CORDP</name>
<dbReference type="GeneID" id="29421125"/>
<dbReference type="InterPro" id="IPR022183">
    <property type="entry name" value="DUF3710"/>
</dbReference>